<evidence type="ECO:0000256" key="2">
    <source>
        <dbReference type="SAM" id="SignalP"/>
    </source>
</evidence>
<protein>
    <submittedName>
        <fullName evidence="3">Lyzozyme M1 (1,4-beta-N-acetylmuramidase), GH25 family</fullName>
    </submittedName>
</protein>
<dbReference type="GO" id="GO:0016052">
    <property type="term" value="P:carbohydrate catabolic process"/>
    <property type="evidence" value="ECO:0007669"/>
    <property type="project" value="TreeGrafter"/>
</dbReference>
<dbReference type="SUPFAM" id="SSF51445">
    <property type="entry name" value="(Trans)glycosidases"/>
    <property type="match status" value="1"/>
</dbReference>
<reference evidence="4" key="1">
    <citation type="submission" date="2017-07" db="EMBL/GenBank/DDBJ databases">
        <authorList>
            <person name="Varghese N."/>
            <person name="Submissions S."/>
        </authorList>
    </citation>
    <scope>NUCLEOTIDE SEQUENCE [LARGE SCALE GENOMIC DNA]</scope>
    <source>
        <strain evidence="4">NLAE-zl-C134</strain>
    </source>
</reference>
<dbReference type="GO" id="GO:0009253">
    <property type="term" value="P:peptidoglycan catabolic process"/>
    <property type="evidence" value="ECO:0007669"/>
    <property type="project" value="InterPro"/>
</dbReference>
<gene>
    <name evidence="3" type="ORF">SAMN05216529_11227</name>
</gene>
<name>A0A315ZS30_9FIRM</name>
<evidence type="ECO:0000256" key="1">
    <source>
        <dbReference type="ARBA" id="ARBA00010646"/>
    </source>
</evidence>
<dbReference type="GO" id="GO:0016998">
    <property type="term" value="P:cell wall macromolecule catabolic process"/>
    <property type="evidence" value="ECO:0007669"/>
    <property type="project" value="InterPro"/>
</dbReference>
<dbReference type="Gene3D" id="3.20.20.80">
    <property type="entry name" value="Glycosidases"/>
    <property type="match status" value="1"/>
</dbReference>
<feature type="chain" id="PRO_5043163485" evidence="2">
    <location>
        <begin position="31"/>
        <end position="570"/>
    </location>
</feature>
<dbReference type="RefSeq" id="WP_181392881.1">
    <property type="nucleotide sequence ID" value="NZ_QGDS01000012.1"/>
</dbReference>
<dbReference type="Proteomes" id="UP000254051">
    <property type="component" value="Unassembled WGS sequence"/>
</dbReference>
<sequence>MRRKSRKILVGILGICILMGSISASLPVYAEGEATQDISQEIIIEESAEGAYNEIPETAGMENEDIESDGIGDPGTEESITNIQEQDGLGEQSEMMKNSWRYQKGELIRTPQLQARTASYPYAWQKVNGAYVNSIGNPIEGAVKKGIDVSYAQGEINWEKVKADGIEFAIIQCGFGNDHSSQDDKYWERNASECERLGIPYGVYLFSYATNTAMAKSEAEHVLRLIRGRNLSYPVYFDMEIKAVESKTAAEKGEIAKTFCDIVSAAGYKVGIYANLYWWDTYLTSPVFNNPSWSKWVAQYNTTCSYNGPYDIWQCSDTGRVAGINEDVDLNFLMNADLAPQDPDEDIAGTTLAVRRGNKYHIKYSLKNGEADLVVPYGYSTDEVLVGDWNGDGVDTLCVRRGNTYYFKNSLSSGEADIVVSYGKANDVVLVGDWDGDGVDTLCVRRGNAYHIKNNFEPGVADQVVLYGKAGDSVLVGDWDGDGKDTICARRGNTYYFKNSLSEGEADSVIKYGWASDSILVGDWNNDGVDTLCVRRGNAYHIKNSIQIGEADKVVLYGRKDDVTYAGKWK</sequence>
<organism evidence="3 4">
    <name type="scientific">Faecalicatena contorta</name>
    <dbReference type="NCBI Taxonomy" id="39482"/>
    <lineage>
        <taxon>Bacteria</taxon>
        <taxon>Bacillati</taxon>
        <taxon>Bacillota</taxon>
        <taxon>Clostridia</taxon>
        <taxon>Lachnospirales</taxon>
        <taxon>Lachnospiraceae</taxon>
        <taxon>Faecalicatena</taxon>
    </lineage>
</organism>
<dbReference type="CDD" id="cd06414">
    <property type="entry name" value="GH25_LytC-like"/>
    <property type="match status" value="1"/>
</dbReference>
<accession>A0A315ZS30</accession>
<evidence type="ECO:0000313" key="4">
    <source>
        <dbReference type="Proteomes" id="UP000254051"/>
    </source>
</evidence>
<dbReference type="PANTHER" id="PTHR34135:SF2">
    <property type="entry name" value="LYSOZYME"/>
    <property type="match status" value="1"/>
</dbReference>
<feature type="signal peptide" evidence="2">
    <location>
        <begin position="1"/>
        <end position="30"/>
    </location>
</feature>
<keyword evidence="4" id="KW-1185">Reference proteome</keyword>
<dbReference type="InterPro" id="IPR002053">
    <property type="entry name" value="Glyco_hydro_25"/>
</dbReference>
<dbReference type="PANTHER" id="PTHR34135">
    <property type="entry name" value="LYSOZYME"/>
    <property type="match status" value="1"/>
</dbReference>
<evidence type="ECO:0000313" key="3">
    <source>
        <dbReference type="EMBL" id="SUQ15379.1"/>
    </source>
</evidence>
<keyword evidence="2" id="KW-0732">Signal</keyword>
<dbReference type="InterPro" id="IPR028994">
    <property type="entry name" value="Integrin_alpha_N"/>
</dbReference>
<dbReference type="EMBL" id="UHJJ01000012">
    <property type="protein sequence ID" value="SUQ15379.1"/>
    <property type="molecule type" value="Genomic_DNA"/>
</dbReference>
<comment type="similarity">
    <text evidence="1">Belongs to the glycosyl hydrolase 25 family.</text>
</comment>
<dbReference type="PROSITE" id="PS51904">
    <property type="entry name" value="GLYCOSYL_HYDROL_F25_2"/>
    <property type="match status" value="1"/>
</dbReference>
<dbReference type="GO" id="GO:0003796">
    <property type="term" value="F:lysozyme activity"/>
    <property type="evidence" value="ECO:0007669"/>
    <property type="project" value="InterPro"/>
</dbReference>
<dbReference type="InterPro" id="IPR017853">
    <property type="entry name" value="GH"/>
</dbReference>
<proteinExistence type="inferred from homology"/>
<dbReference type="Pfam" id="PF01183">
    <property type="entry name" value="Glyco_hydro_25"/>
    <property type="match status" value="1"/>
</dbReference>
<dbReference type="AlphaFoldDB" id="A0A315ZS30"/>
<dbReference type="SUPFAM" id="SSF69318">
    <property type="entry name" value="Integrin alpha N-terminal domain"/>
    <property type="match status" value="1"/>
</dbReference>